<proteinExistence type="predicted"/>
<name>A0A0N7KS47_ORYSJ</name>
<evidence type="ECO:0000313" key="2">
    <source>
        <dbReference type="Proteomes" id="UP000059680"/>
    </source>
</evidence>
<reference evidence="2" key="1">
    <citation type="journal article" date="2005" name="Nature">
        <title>The map-based sequence of the rice genome.</title>
        <authorList>
            <consortium name="International rice genome sequencing project (IRGSP)"/>
            <person name="Matsumoto T."/>
            <person name="Wu J."/>
            <person name="Kanamori H."/>
            <person name="Katayose Y."/>
            <person name="Fujisawa M."/>
            <person name="Namiki N."/>
            <person name="Mizuno H."/>
            <person name="Yamamoto K."/>
            <person name="Antonio B.A."/>
            <person name="Baba T."/>
            <person name="Sakata K."/>
            <person name="Nagamura Y."/>
            <person name="Aoki H."/>
            <person name="Arikawa K."/>
            <person name="Arita K."/>
            <person name="Bito T."/>
            <person name="Chiden Y."/>
            <person name="Fujitsuka N."/>
            <person name="Fukunaka R."/>
            <person name="Hamada M."/>
            <person name="Harada C."/>
            <person name="Hayashi A."/>
            <person name="Hijishita S."/>
            <person name="Honda M."/>
            <person name="Hosokawa S."/>
            <person name="Ichikawa Y."/>
            <person name="Idonuma A."/>
            <person name="Iijima M."/>
            <person name="Ikeda M."/>
            <person name="Ikeno M."/>
            <person name="Ito K."/>
            <person name="Ito S."/>
            <person name="Ito T."/>
            <person name="Ito Y."/>
            <person name="Ito Y."/>
            <person name="Iwabuchi A."/>
            <person name="Kamiya K."/>
            <person name="Karasawa W."/>
            <person name="Kurita K."/>
            <person name="Katagiri S."/>
            <person name="Kikuta A."/>
            <person name="Kobayashi H."/>
            <person name="Kobayashi N."/>
            <person name="Machita K."/>
            <person name="Maehara T."/>
            <person name="Masukawa M."/>
            <person name="Mizubayashi T."/>
            <person name="Mukai Y."/>
            <person name="Nagasaki H."/>
            <person name="Nagata Y."/>
            <person name="Naito S."/>
            <person name="Nakashima M."/>
            <person name="Nakama Y."/>
            <person name="Nakamichi Y."/>
            <person name="Nakamura M."/>
            <person name="Meguro A."/>
            <person name="Negishi M."/>
            <person name="Ohta I."/>
            <person name="Ohta T."/>
            <person name="Okamoto M."/>
            <person name="Ono N."/>
            <person name="Saji S."/>
            <person name="Sakaguchi M."/>
            <person name="Sakai K."/>
            <person name="Shibata M."/>
            <person name="Shimokawa T."/>
            <person name="Song J."/>
            <person name="Takazaki Y."/>
            <person name="Terasawa K."/>
            <person name="Tsugane M."/>
            <person name="Tsuji K."/>
            <person name="Ueda S."/>
            <person name="Waki K."/>
            <person name="Yamagata H."/>
            <person name="Yamamoto M."/>
            <person name="Yamamoto S."/>
            <person name="Yamane H."/>
            <person name="Yoshiki S."/>
            <person name="Yoshihara R."/>
            <person name="Yukawa K."/>
            <person name="Zhong H."/>
            <person name="Yano M."/>
            <person name="Yuan Q."/>
            <person name="Ouyang S."/>
            <person name="Liu J."/>
            <person name="Jones K.M."/>
            <person name="Gansberger K."/>
            <person name="Moffat K."/>
            <person name="Hill J."/>
            <person name="Bera J."/>
            <person name="Fadrosh D."/>
            <person name="Jin S."/>
            <person name="Johri S."/>
            <person name="Kim M."/>
            <person name="Overton L."/>
            <person name="Reardon M."/>
            <person name="Tsitrin T."/>
            <person name="Vuong H."/>
            <person name="Weaver B."/>
            <person name="Ciecko A."/>
            <person name="Tallon L."/>
            <person name="Jackson J."/>
            <person name="Pai G."/>
            <person name="Aken S.V."/>
            <person name="Utterback T."/>
            <person name="Reidmuller S."/>
            <person name="Feldblyum T."/>
            <person name="Hsiao J."/>
            <person name="Zismann V."/>
            <person name="Iobst S."/>
            <person name="de Vazeille A.R."/>
            <person name="Buell C.R."/>
            <person name="Ying K."/>
            <person name="Li Y."/>
            <person name="Lu T."/>
            <person name="Huang Y."/>
            <person name="Zhao Q."/>
            <person name="Feng Q."/>
            <person name="Zhang L."/>
            <person name="Zhu J."/>
            <person name="Weng Q."/>
            <person name="Mu J."/>
            <person name="Lu Y."/>
            <person name="Fan D."/>
            <person name="Liu Y."/>
            <person name="Guan J."/>
            <person name="Zhang Y."/>
            <person name="Yu S."/>
            <person name="Liu X."/>
            <person name="Zhang Y."/>
            <person name="Hong G."/>
            <person name="Han B."/>
            <person name="Choisne N."/>
            <person name="Demange N."/>
            <person name="Orjeda G."/>
            <person name="Samain S."/>
            <person name="Cattolico L."/>
            <person name="Pelletier E."/>
            <person name="Couloux A."/>
            <person name="Segurens B."/>
            <person name="Wincker P."/>
            <person name="D'Hont A."/>
            <person name="Scarpelli C."/>
            <person name="Weissenbach J."/>
            <person name="Salanoubat M."/>
            <person name="Quetier F."/>
            <person name="Yu Y."/>
            <person name="Kim H.R."/>
            <person name="Rambo T."/>
            <person name="Currie J."/>
            <person name="Collura K."/>
            <person name="Luo M."/>
            <person name="Yang T."/>
            <person name="Ammiraju J.S.S."/>
            <person name="Engler F."/>
            <person name="Soderlund C."/>
            <person name="Wing R.A."/>
            <person name="Palmer L.E."/>
            <person name="de la Bastide M."/>
            <person name="Spiegel L."/>
            <person name="Nascimento L."/>
            <person name="Zutavern T."/>
            <person name="O'Shaughnessy A."/>
            <person name="Dike S."/>
            <person name="Dedhia N."/>
            <person name="Preston R."/>
            <person name="Balija V."/>
            <person name="McCombie W.R."/>
            <person name="Chow T."/>
            <person name="Chen H."/>
            <person name="Chung M."/>
            <person name="Chen C."/>
            <person name="Shaw J."/>
            <person name="Wu H."/>
            <person name="Hsiao K."/>
            <person name="Chao Y."/>
            <person name="Chu M."/>
            <person name="Cheng C."/>
            <person name="Hour A."/>
            <person name="Lee P."/>
            <person name="Lin S."/>
            <person name="Lin Y."/>
            <person name="Liou J."/>
            <person name="Liu S."/>
            <person name="Hsing Y."/>
            <person name="Raghuvanshi S."/>
            <person name="Mohanty A."/>
            <person name="Bharti A.K."/>
            <person name="Gaur A."/>
            <person name="Gupta V."/>
            <person name="Kumar D."/>
            <person name="Ravi V."/>
            <person name="Vij S."/>
            <person name="Kapur A."/>
            <person name="Khurana P."/>
            <person name="Khurana P."/>
            <person name="Khurana J.P."/>
            <person name="Tyagi A.K."/>
            <person name="Gaikwad K."/>
            <person name="Singh A."/>
            <person name="Dalal V."/>
            <person name="Srivastava S."/>
            <person name="Dixit A."/>
            <person name="Pal A.K."/>
            <person name="Ghazi I.A."/>
            <person name="Yadav M."/>
            <person name="Pandit A."/>
            <person name="Bhargava A."/>
            <person name="Sureshbabu K."/>
            <person name="Batra K."/>
            <person name="Sharma T.R."/>
            <person name="Mohapatra T."/>
            <person name="Singh N.K."/>
            <person name="Messing J."/>
            <person name="Nelson A.B."/>
            <person name="Fuks G."/>
            <person name="Kavchok S."/>
            <person name="Keizer G."/>
            <person name="Linton E."/>
            <person name="Llaca V."/>
            <person name="Song R."/>
            <person name="Tanyolac B."/>
            <person name="Young S."/>
            <person name="Ho-Il K."/>
            <person name="Hahn J.H."/>
            <person name="Sangsakoo G."/>
            <person name="Vanavichit A."/>
            <person name="de Mattos Luiz.A.T."/>
            <person name="Zimmer P.D."/>
            <person name="Malone G."/>
            <person name="Dellagostin O."/>
            <person name="de Oliveira A.C."/>
            <person name="Bevan M."/>
            <person name="Bancroft I."/>
            <person name="Minx P."/>
            <person name="Cordum H."/>
            <person name="Wilson R."/>
            <person name="Cheng Z."/>
            <person name="Jin W."/>
            <person name="Jiang J."/>
            <person name="Leong S.A."/>
            <person name="Iwama H."/>
            <person name="Gojobori T."/>
            <person name="Itoh T."/>
            <person name="Niimura Y."/>
            <person name="Fujii Y."/>
            <person name="Habara T."/>
            <person name="Sakai H."/>
            <person name="Sato Y."/>
            <person name="Wilson G."/>
            <person name="Kumar K."/>
            <person name="McCouch S."/>
            <person name="Juretic N."/>
            <person name="Hoen D."/>
            <person name="Wright S."/>
            <person name="Bruskiewich R."/>
            <person name="Bureau T."/>
            <person name="Miyao A."/>
            <person name="Hirochika H."/>
            <person name="Nishikawa T."/>
            <person name="Kadowaki K."/>
            <person name="Sugiura M."/>
            <person name="Burr B."/>
            <person name="Sasaki T."/>
        </authorList>
    </citation>
    <scope>NUCLEOTIDE SEQUENCE [LARGE SCALE GENOMIC DNA]</scope>
    <source>
        <strain evidence="2">cv. Nipponbare</strain>
    </source>
</reference>
<accession>A0A0N7KS47</accession>
<dbReference type="FunCoup" id="A0A0N7KS47">
    <property type="interactions" value="1"/>
</dbReference>
<organism evidence="1 2">
    <name type="scientific">Oryza sativa subsp. japonica</name>
    <name type="common">Rice</name>
    <dbReference type="NCBI Taxonomy" id="39947"/>
    <lineage>
        <taxon>Eukaryota</taxon>
        <taxon>Viridiplantae</taxon>
        <taxon>Streptophyta</taxon>
        <taxon>Embryophyta</taxon>
        <taxon>Tracheophyta</taxon>
        <taxon>Spermatophyta</taxon>
        <taxon>Magnoliopsida</taxon>
        <taxon>Liliopsida</taxon>
        <taxon>Poales</taxon>
        <taxon>Poaceae</taxon>
        <taxon>BOP clade</taxon>
        <taxon>Oryzoideae</taxon>
        <taxon>Oryzeae</taxon>
        <taxon>Oryzinae</taxon>
        <taxon>Oryza</taxon>
        <taxon>Oryza sativa</taxon>
    </lineage>
</organism>
<dbReference type="Gramene" id="Os10t0534600-01">
    <property type="protein sequence ID" value="Os10t0534600-01"/>
    <property type="gene ID" value="Os10g0534600"/>
</dbReference>
<feature type="non-terminal residue" evidence="1">
    <location>
        <position position="1"/>
    </location>
</feature>
<reference evidence="1 2" key="2">
    <citation type="journal article" date="2013" name="Plant Cell Physiol.">
        <title>Rice Annotation Project Database (RAP-DB): an integrative and interactive database for rice genomics.</title>
        <authorList>
            <person name="Sakai H."/>
            <person name="Lee S.S."/>
            <person name="Tanaka T."/>
            <person name="Numa H."/>
            <person name="Kim J."/>
            <person name="Kawahara Y."/>
            <person name="Wakimoto H."/>
            <person name="Yang C.C."/>
            <person name="Iwamoto M."/>
            <person name="Abe T."/>
            <person name="Yamada Y."/>
            <person name="Muto A."/>
            <person name="Inokuchi H."/>
            <person name="Ikemura T."/>
            <person name="Matsumoto T."/>
            <person name="Sasaki T."/>
            <person name="Itoh T."/>
        </authorList>
    </citation>
    <scope>NUCLEOTIDE SEQUENCE [LARGE SCALE GENOMIC DNA]</scope>
    <source>
        <strain evidence="2">cv. Nipponbare</strain>
    </source>
</reference>
<dbReference type="PaxDb" id="39947-A0A0N7KS47"/>
<protein>
    <submittedName>
        <fullName evidence="1">Os10g0534600 protein</fullName>
    </submittedName>
</protein>
<sequence length="421" mass="47037">AGHNLREHVARRREARRLRPAHVVSGGVRRSIGRERRHSPRHDDVPWQVRAAVVQVQRRLGARLALLQLEAVLEVPHHVAHGRPLLAVVREAPPGGLRELPERVRAGVAGDGRVDDLVEPAPPAPLHRPLREVDLVGREALVDRRPRAQHLEEDDAEGVDVGAVGELPRLEVLRVEVAEAALHRRAHVRLPRRWPDAGQPEVGHLRHEAVAEEDVRRLDVAVDDVIGVAGVQVVEPLRRADADLQPLLPRQRRRRRRRGVGAVQVAPQGAVRHELVHEDHLRPLVAVADERDEVAVADAGEHQDLSLELREPLPGRALGALHGDAGAVAEHAAVHVPEPADAEDVCVVEVPRRHHDLGERDVELHVHPPRRDHGAAERALAVRRERRPRRPHALLLLLLRHRQRRPPLSPPHKQYAQCHTC</sequence>
<keyword evidence="2" id="KW-1185">Reference proteome</keyword>
<evidence type="ECO:0000313" key="1">
    <source>
        <dbReference type="EMBL" id="BAT11810.1"/>
    </source>
</evidence>
<dbReference type="EMBL" id="AP014966">
    <property type="protein sequence ID" value="BAT11810.1"/>
    <property type="molecule type" value="Genomic_DNA"/>
</dbReference>
<gene>
    <name evidence="1" type="ordered locus">Os10g0534600</name>
    <name evidence="1" type="ORF">OSNPB_100534600</name>
</gene>
<reference evidence="1 2" key="3">
    <citation type="journal article" date="2013" name="Rice">
        <title>Improvement of the Oryza sativa Nipponbare reference genome using next generation sequence and optical map data.</title>
        <authorList>
            <person name="Kawahara Y."/>
            <person name="de la Bastide M."/>
            <person name="Hamilton J.P."/>
            <person name="Kanamori H."/>
            <person name="McCombie W.R."/>
            <person name="Ouyang S."/>
            <person name="Schwartz D.C."/>
            <person name="Tanaka T."/>
            <person name="Wu J."/>
            <person name="Zhou S."/>
            <person name="Childs K.L."/>
            <person name="Davidson R.M."/>
            <person name="Lin H."/>
            <person name="Quesada-Ocampo L."/>
            <person name="Vaillancourt B."/>
            <person name="Sakai H."/>
            <person name="Lee S.S."/>
            <person name="Kim J."/>
            <person name="Numa H."/>
            <person name="Itoh T."/>
            <person name="Buell C.R."/>
            <person name="Matsumoto T."/>
        </authorList>
    </citation>
    <scope>NUCLEOTIDE SEQUENCE [LARGE SCALE GENOMIC DNA]</scope>
    <source>
        <strain evidence="2">cv. Nipponbare</strain>
    </source>
</reference>
<dbReference type="InParanoid" id="A0A0N7KS47"/>
<dbReference type="AlphaFoldDB" id="A0A0N7KS47"/>
<dbReference type="Proteomes" id="UP000059680">
    <property type="component" value="Chromosome 10"/>
</dbReference>